<evidence type="ECO:0000259" key="2">
    <source>
        <dbReference type="Pfam" id="PF14686"/>
    </source>
</evidence>
<evidence type="ECO:0000256" key="1">
    <source>
        <dbReference type="SAM" id="MobiDB-lite"/>
    </source>
</evidence>
<evidence type="ECO:0000313" key="3">
    <source>
        <dbReference type="EMBL" id="EEF58817.1"/>
    </source>
</evidence>
<organism evidence="3 4">
    <name type="scientific">Pedosphaera parvula (strain Ellin514)</name>
    <dbReference type="NCBI Taxonomy" id="320771"/>
    <lineage>
        <taxon>Bacteria</taxon>
        <taxon>Pseudomonadati</taxon>
        <taxon>Verrucomicrobiota</taxon>
        <taxon>Pedosphaerae</taxon>
        <taxon>Pedosphaerales</taxon>
        <taxon>Pedosphaeraceae</taxon>
        <taxon>Pedosphaera</taxon>
    </lineage>
</organism>
<sequence>MVSGGLAPLTGRFDNASGLGATISGQVVLKGTPPPEIQNNAISADPNCSRFHSQPVKTQFYVVSTNGGLANVFVFIRSGLEGKQFTPPTTPVLINQVGCEYEPYISAAMVRQTIRVGNSDPVLHNVHPTPTARGNRESNRAQMPGASPLNFSFNVAELPIRIKCDVHPWMFAYVFVVDHPFFAITDENGNFSIKNVPTGKYVLEAYHLKTHRDKSAGVTQSITVNDNQTIEANFVVDLTNRR</sequence>
<dbReference type="InterPro" id="IPR008969">
    <property type="entry name" value="CarboxyPept-like_regulatory"/>
</dbReference>
<gene>
    <name evidence="3" type="ORF">Cflav_PD1990</name>
</gene>
<dbReference type="SUPFAM" id="SSF49503">
    <property type="entry name" value="Cupredoxins"/>
    <property type="match status" value="1"/>
</dbReference>
<dbReference type="STRING" id="320771.Cflav_PD1990"/>
<name>B9XN21_PEDPL</name>
<comment type="caution">
    <text evidence="3">The sequence shown here is derived from an EMBL/GenBank/DDBJ whole genome shotgun (WGS) entry which is preliminary data.</text>
</comment>
<proteinExistence type="predicted"/>
<reference evidence="3 4" key="1">
    <citation type="journal article" date="2011" name="J. Bacteriol.">
        <title>Genome sequence of 'Pedosphaera parvula' Ellin514, an aerobic Verrucomicrobial isolate from pasture soil.</title>
        <authorList>
            <person name="Kant R."/>
            <person name="van Passel M.W."/>
            <person name="Sangwan P."/>
            <person name="Palva A."/>
            <person name="Lucas S."/>
            <person name="Copeland A."/>
            <person name="Lapidus A."/>
            <person name="Glavina Del Rio T."/>
            <person name="Dalin E."/>
            <person name="Tice H."/>
            <person name="Bruce D."/>
            <person name="Goodwin L."/>
            <person name="Pitluck S."/>
            <person name="Chertkov O."/>
            <person name="Larimer F.W."/>
            <person name="Land M.L."/>
            <person name="Hauser L."/>
            <person name="Brettin T.S."/>
            <person name="Detter J.C."/>
            <person name="Han S."/>
            <person name="de Vos W.M."/>
            <person name="Janssen P.H."/>
            <person name="Smidt H."/>
        </authorList>
    </citation>
    <scope>NUCLEOTIDE SEQUENCE [LARGE SCALE GENOMIC DNA]</scope>
    <source>
        <strain evidence="3 4">Ellin514</strain>
    </source>
</reference>
<dbReference type="Proteomes" id="UP000003688">
    <property type="component" value="Unassembled WGS sequence"/>
</dbReference>
<dbReference type="Gene3D" id="2.60.40.1120">
    <property type="entry name" value="Carboxypeptidase-like, regulatory domain"/>
    <property type="match status" value="1"/>
</dbReference>
<feature type="region of interest" description="Disordered" evidence="1">
    <location>
        <begin position="120"/>
        <end position="139"/>
    </location>
</feature>
<protein>
    <recommendedName>
        <fullName evidence="2">Rhamnogalacturonan lyase domain-containing protein</fullName>
    </recommendedName>
</protein>
<dbReference type="InterPro" id="IPR029413">
    <property type="entry name" value="RG-lyase_II"/>
</dbReference>
<dbReference type="SUPFAM" id="SSF49464">
    <property type="entry name" value="Carboxypeptidase regulatory domain-like"/>
    <property type="match status" value="1"/>
</dbReference>
<keyword evidence="4" id="KW-1185">Reference proteome</keyword>
<accession>B9XN21</accession>
<feature type="domain" description="Rhamnogalacturonan lyase" evidence="2">
    <location>
        <begin position="181"/>
        <end position="231"/>
    </location>
</feature>
<dbReference type="EMBL" id="ABOX02000037">
    <property type="protein sequence ID" value="EEF58817.1"/>
    <property type="molecule type" value="Genomic_DNA"/>
</dbReference>
<dbReference type="InterPro" id="IPR008972">
    <property type="entry name" value="Cupredoxin"/>
</dbReference>
<dbReference type="Pfam" id="PF14686">
    <property type="entry name" value="fn3_3"/>
    <property type="match status" value="1"/>
</dbReference>
<dbReference type="AlphaFoldDB" id="B9XN21"/>
<evidence type="ECO:0000313" key="4">
    <source>
        <dbReference type="Proteomes" id="UP000003688"/>
    </source>
</evidence>